<keyword evidence="5" id="KW-0804">Transcription</keyword>
<evidence type="ECO:0000256" key="2">
    <source>
        <dbReference type="ARBA" id="ARBA00023015"/>
    </source>
</evidence>
<evidence type="ECO:0000256" key="6">
    <source>
        <dbReference type="ARBA" id="ARBA00023242"/>
    </source>
</evidence>
<sequence>MHRGLGLSPPHGSPPTPPSTLLLFNIPSAGYRGRPASLPSPLRSRPSSTETRRRREVATPHPPPSPSDTRWNGGTATSAPSCAFTLESRLPATTLLLPPLLGAGHRTVRDRCSPSLSSHHRRRREYAVARGQLPPCVAATCTCRRLRRLQRPTPPPAAGDASSDYHSRSPALKPEPSASFINVLFILKPNPNDDHRQSIAILFPAPAEIERDEEDSMMEKREASATRPPNPAMPYREDCWSEGETSALVDAWGDRYIELNRGNLRQKQWQEVADAVNSRRGAGRRPPRTDVQCKNRIDTLKKKYKVEKSRVADGSESQWPFFSRLDSLVGSAPPPSSKKQSVSPPLALALPFHRKASSLPVASAVRPTETKKKRTAVASSAVDNPFFRRAAAAAAAAAEDDEDVDEEEEEEEEEEEGSGSLSRSSSRSGRGLKREREEEGSGIRELAKAIMKFAEIYERVEESKQRQTIELEKQRMEFAKALEFQKMQIVVDSQVQLAKIKRAKRSDTGKRYSGYSILP</sequence>
<name>A0A8J5LBW0_ZINOF</name>
<evidence type="ECO:0000256" key="4">
    <source>
        <dbReference type="ARBA" id="ARBA00023125"/>
    </source>
</evidence>
<keyword evidence="6" id="KW-0539">Nucleus</keyword>
<dbReference type="AlphaFoldDB" id="A0A8J5LBW0"/>
<feature type="compositionally biased region" description="Low complexity" evidence="7">
    <location>
        <begin position="418"/>
        <end position="429"/>
    </location>
</feature>
<feature type="compositionally biased region" description="Acidic residues" evidence="7">
    <location>
        <begin position="398"/>
        <end position="417"/>
    </location>
</feature>
<dbReference type="Pfam" id="PF13837">
    <property type="entry name" value="Myb_DNA-bind_4"/>
    <property type="match status" value="1"/>
</dbReference>
<feature type="compositionally biased region" description="Low complexity" evidence="7">
    <location>
        <begin position="1"/>
        <end position="10"/>
    </location>
</feature>
<dbReference type="GO" id="GO:0005634">
    <property type="term" value="C:nucleus"/>
    <property type="evidence" value="ECO:0007669"/>
    <property type="project" value="UniProtKB-SubCell"/>
</dbReference>
<evidence type="ECO:0000256" key="3">
    <source>
        <dbReference type="ARBA" id="ARBA00023054"/>
    </source>
</evidence>
<feature type="domain" description="Myb/SANT-like DNA-binding" evidence="8">
    <location>
        <begin position="238"/>
        <end position="328"/>
    </location>
</feature>
<feature type="compositionally biased region" description="Basic and acidic residues" evidence="7">
    <location>
        <begin position="432"/>
        <end position="444"/>
    </location>
</feature>
<evidence type="ECO:0000256" key="1">
    <source>
        <dbReference type="ARBA" id="ARBA00004123"/>
    </source>
</evidence>
<accession>A0A8J5LBW0</accession>
<keyword evidence="2" id="KW-0805">Transcription regulation</keyword>
<protein>
    <recommendedName>
        <fullName evidence="8">Myb/SANT-like DNA-binding domain-containing protein</fullName>
    </recommendedName>
</protein>
<feature type="compositionally biased region" description="Polar residues" evidence="7">
    <location>
        <begin position="67"/>
        <end position="78"/>
    </location>
</feature>
<reference evidence="9 10" key="1">
    <citation type="submission" date="2020-08" db="EMBL/GenBank/DDBJ databases">
        <title>Plant Genome Project.</title>
        <authorList>
            <person name="Zhang R.-G."/>
        </authorList>
    </citation>
    <scope>NUCLEOTIDE SEQUENCE [LARGE SCALE GENOMIC DNA]</scope>
    <source>
        <tissue evidence="9">Rhizome</tissue>
    </source>
</reference>
<dbReference type="PANTHER" id="PTHR31307:SF16">
    <property type="entry name" value="OS05G0560600 PROTEIN"/>
    <property type="match status" value="1"/>
</dbReference>
<comment type="subcellular location">
    <subcellularLocation>
        <location evidence="1">Nucleus</location>
    </subcellularLocation>
</comment>
<feature type="region of interest" description="Disordered" evidence="7">
    <location>
        <begin position="150"/>
        <end position="172"/>
    </location>
</feature>
<dbReference type="GO" id="GO:0000976">
    <property type="term" value="F:transcription cis-regulatory region binding"/>
    <property type="evidence" value="ECO:0007669"/>
    <property type="project" value="TreeGrafter"/>
</dbReference>
<dbReference type="PANTHER" id="PTHR31307">
    <property type="entry name" value="TRIHELIX TRANSCRIPTION FACTOR ASIL2"/>
    <property type="match status" value="1"/>
</dbReference>
<evidence type="ECO:0000259" key="8">
    <source>
        <dbReference type="Pfam" id="PF13837"/>
    </source>
</evidence>
<evidence type="ECO:0000256" key="7">
    <source>
        <dbReference type="SAM" id="MobiDB-lite"/>
    </source>
</evidence>
<dbReference type="InterPro" id="IPR044822">
    <property type="entry name" value="Myb_DNA-bind_4"/>
</dbReference>
<evidence type="ECO:0000256" key="5">
    <source>
        <dbReference type="ARBA" id="ARBA00023163"/>
    </source>
</evidence>
<keyword evidence="4" id="KW-0238">DNA-binding</keyword>
<keyword evidence="10" id="KW-1185">Reference proteome</keyword>
<gene>
    <name evidence="9" type="ORF">ZIOFF_032881</name>
</gene>
<feature type="region of interest" description="Disordered" evidence="7">
    <location>
        <begin position="1"/>
        <end position="78"/>
    </location>
</feature>
<evidence type="ECO:0000313" key="9">
    <source>
        <dbReference type="EMBL" id="KAG6507531.1"/>
    </source>
</evidence>
<organism evidence="9 10">
    <name type="scientific">Zingiber officinale</name>
    <name type="common">Ginger</name>
    <name type="synonym">Amomum zingiber</name>
    <dbReference type="NCBI Taxonomy" id="94328"/>
    <lineage>
        <taxon>Eukaryota</taxon>
        <taxon>Viridiplantae</taxon>
        <taxon>Streptophyta</taxon>
        <taxon>Embryophyta</taxon>
        <taxon>Tracheophyta</taxon>
        <taxon>Spermatophyta</taxon>
        <taxon>Magnoliopsida</taxon>
        <taxon>Liliopsida</taxon>
        <taxon>Zingiberales</taxon>
        <taxon>Zingiberaceae</taxon>
        <taxon>Zingiber</taxon>
    </lineage>
</organism>
<feature type="region of interest" description="Disordered" evidence="7">
    <location>
        <begin position="391"/>
        <end position="444"/>
    </location>
</feature>
<dbReference type="Proteomes" id="UP000734854">
    <property type="component" value="Unassembled WGS sequence"/>
</dbReference>
<dbReference type="EMBL" id="JACMSC010000009">
    <property type="protein sequence ID" value="KAG6507531.1"/>
    <property type="molecule type" value="Genomic_DNA"/>
</dbReference>
<dbReference type="InterPro" id="IPR044823">
    <property type="entry name" value="ASIL1/2-like"/>
</dbReference>
<keyword evidence="3" id="KW-0175">Coiled coil</keyword>
<dbReference type="FunFam" id="1.10.10.60:FF:000104">
    <property type="entry name" value="trihelix transcription factor ASIL2"/>
    <property type="match status" value="1"/>
</dbReference>
<feature type="compositionally biased region" description="Low complexity" evidence="7">
    <location>
        <begin position="34"/>
        <end position="49"/>
    </location>
</feature>
<evidence type="ECO:0000313" key="10">
    <source>
        <dbReference type="Proteomes" id="UP000734854"/>
    </source>
</evidence>
<proteinExistence type="predicted"/>
<comment type="caution">
    <text evidence="9">The sequence shown here is derived from an EMBL/GenBank/DDBJ whole genome shotgun (WGS) entry which is preliminary data.</text>
</comment>
<dbReference type="Gene3D" id="1.10.10.60">
    <property type="entry name" value="Homeodomain-like"/>
    <property type="match status" value="1"/>
</dbReference>